<proteinExistence type="predicted"/>
<dbReference type="AlphaFoldDB" id="A0A371HHV2"/>
<reference evidence="1" key="1">
    <citation type="submission" date="2018-05" db="EMBL/GenBank/DDBJ databases">
        <title>Draft genome of Mucuna pruriens seed.</title>
        <authorList>
            <person name="Nnadi N.E."/>
            <person name="Vos R."/>
            <person name="Hasami M.H."/>
            <person name="Devisetty U.K."/>
            <person name="Aguiy J.C."/>
        </authorList>
    </citation>
    <scope>NUCLEOTIDE SEQUENCE [LARGE SCALE GENOMIC DNA]</scope>
    <source>
        <strain evidence="1">JCA_2017</strain>
    </source>
</reference>
<dbReference type="EMBL" id="QJKJ01002547">
    <property type="protein sequence ID" value="RDY02377.1"/>
    <property type="molecule type" value="Genomic_DNA"/>
</dbReference>
<protein>
    <submittedName>
        <fullName evidence="1">Uncharacterized protein</fullName>
    </submittedName>
</protein>
<keyword evidence="2" id="KW-1185">Reference proteome</keyword>
<sequence length="293" mass="33778">MKRFSVSNSKPNPADTNETAVTRKLPLTQFPKRITAFWYYSKFKLVNSWVEMQIKNHPDELWEDGVNIGDVIRQVSKFKYLGLVVQNDAKINEDITHMIKVEWFKWRKILRVVCDHKKQHEKKVAKMIMLGWMCSHTERIGYKMIERFCNVVNWLKPNATKGDNFPASAAAAFAGKKLLLEKINNKSKFKAVPYTLSETYVSVYLLSDPADRDVWKKIKVGANCLLNAKRVLARLSKCQILRSLFEIRDGHQTAVRNSVAFFESALLSSLKKLVCVYPSIYEVKQRSIAGDLV</sequence>
<name>A0A371HHV2_MUCPR</name>
<feature type="non-terminal residue" evidence="1">
    <location>
        <position position="1"/>
    </location>
</feature>
<evidence type="ECO:0000313" key="2">
    <source>
        <dbReference type="Proteomes" id="UP000257109"/>
    </source>
</evidence>
<gene>
    <name evidence="1" type="ORF">CR513_14172</name>
</gene>
<organism evidence="1 2">
    <name type="scientific">Mucuna pruriens</name>
    <name type="common">Velvet bean</name>
    <name type="synonym">Dolichos pruriens</name>
    <dbReference type="NCBI Taxonomy" id="157652"/>
    <lineage>
        <taxon>Eukaryota</taxon>
        <taxon>Viridiplantae</taxon>
        <taxon>Streptophyta</taxon>
        <taxon>Embryophyta</taxon>
        <taxon>Tracheophyta</taxon>
        <taxon>Spermatophyta</taxon>
        <taxon>Magnoliopsida</taxon>
        <taxon>eudicotyledons</taxon>
        <taxon>Gunneridae</taxon>
        <taxon>Pentapetalae</taxon>
        <taxon>rosids</taxon>
        <taxon>fabids</taxon>
        <taxon>Fabales</taxon>
        <taxon>Fabaceae</taxon>
        <taxon>Papilionoideae</taxon>
        <taxon>50 kb inversion clade</taxon>
        <taxon>NPAAA clade</taxon>
        <taxon>indigoferoid/millettioid clade</taxon>
        <taxon>Phaseoleae</taxon>
        <taxon>Mucuna</taxon>
    </lineage>
</organism>
<dbReference type="OrthoDB" id="185618at2759"/>
<dbReference type="Proteomes" id="UP000257109">
    <property type="component" value="Unassembled WGS sequence"/>
</dbReference>
<comment type="caution">
    <text evidence="1">The sequence shown here is derived from an EMBL/GenBank/DDBJ whole genome shotgun (WGS) entry which is preliminary data.</text>
</comment>
<evidence type="ECO:0000313" key="1">
    <source>
        <dbReference type="EMBL" id="RDY02377.1"/>
    </source>
</evidence>
<accession>A0A371HHV2</accession>